<dbReference type="InterPro" id="IPR036864">
    <property type="entry name" value="Zn2-C6_fun-type_DNA-bd_sf"/>
</dbReference>
<dbReference type="PANTHER" id="PTHR36206:SF16">
    <property type="entry name" value="TRANSCRIPTION FACTOR DOMAIN-CONTAINING PROTEIN-RELATED"/>
    <property type="match status" value="1"/>
</dbReference>
<dbReference type="CDD" id="cd00067">
    <property type="entry name" value="GAL4"/>
    <property type="match status" value="1"/>
</dbReference>
<sequence>MSRIGYEKVRTGCLTCKKRKVKCDESKPTCLKCRKSGKECAGYITAPVGSISWSRLLSSGHSRSEERSLDLFRDVVGPALLGPVASSSWTATMFQLSRQENGPARDAILSISLLFESSSSSNAAVPGSPSPPERQQRAAVLYYNRALRHVATEQHDARMVLCLSVMFITIELLRYNPRAAFEHCRHALHILQGSDTNGDIFKIVLAIFRHLSVFPSFIGTTLSDYHLVPENETITYHGFKHIFEASEAMDSLMSRSARLVREFDLFRQGPLATSMPTTSLLTSWHYLRQDLNAWYSGLSAVRRRPRVLVVAEEQSLYRILELRWLLCDIWVDKVLFPEETRYDAYRGHFERIRDLAKEEADTIVLCGSSDESSLPAEKGLAPILHFAALKCRFLKLRLEILVLLQRMVSNGEAMWDSATMEAVGRRIIGLEHGIETNSEQSIDSLLESCLMEDPVVPSEEQRVENFYLEDDTHMSPLPSGPKMQRRPVHFVFGRSSQGPRIKVKDWIILPA</sequence>
<dbReference type="Pfam" id="PF00172">
    <property type="entry name" value="Zn_clus"/>
    <property type="match status" value="1"/>
</dbReference>
<evidence type="ECO:0000256" key="6">
    <source>
        <dbReference type="ARBA" id="ARBA00023242"/>
    </source>
</evidence>
<keyword evidence="6" id="KW-0539">Nucleus</keyword>
<dbReference type="PANTHER" id="PTHR36206">
    <property type="entry name" value="ASPERCRYPTIN BIOSYNTHESIS CLUSTER-SPECIFIC TRANSCRIPTION REGULATOR ATNN-RELATED"/>
    <property type="match status" value="1"/>
</dbReference>
<keyword evidence="9" id="KW-1185">Reference proteome</keyword>
<feature type="domain" description="Zn(2)-C6 fungal-type" evidence="7">
    <location>
        <begin position="12"/>
        <end position="40"/>
    </location>
</feature>
<dbReference type="PROSITE" id="PS00463">
    <property type="entry name" value="ZN2_CY6_FUNGAL_1"/>
    <property type="match status" value="1"/>
</dbReference>
<evidence type="ECO:0000256" key="1">
    <source>
        <dbReference type="ARBA" id="ARBA00022723"/>
    </source>
</evidence>
<proteinExistence type="predicted"/>
<evidence type="ECO:0000259" key="7">
    <source>
        <dbReference type="PROSITE" id="PS50048"/>
    </source>
</evidence>
<evidence type="ECO:0000313" key="9">
    <source>
        <dbReference type="Proteomes" id="UP001390339"/>
    </source>
</evidence>
<evidence type="ECO:0000256" key="3">
    <source>
        <dbReference type="ARBA" id="ARBA00023015"/>
    </source>
</evidence>
<evidence type="ECO:0000256" key="2">
    <source>
        <dbReference type="ARBA" id="ARBA00022833"/>
    </source>
</evidence>
<keyword evidence="3" id="KW-0805">Transcription regulation</keyword>
<keyword evidence="5" id="KW-0804">Transcription</keyword>
<dbReference type="InterPro" id="IPR052360">
    <property type="entry name" value="Transcr_Regulatory_Proteins"/>
</dbReference>
<dbReference type="SUPFAM" id="SSF57701">
    <property type="entry name" value="Zn2/Cys6 DNA-binding domain"/>
    <property type="match status" value="1"/>
</dbReference>
<gene>
    <name evidence="8" type="ORF">PGQ11_006318</name>
</gene>
<keyword evidence="2" id="KW-0862">Zinc</keyword>
<name>A0ABR2ISC0_9PEZI</name>
<evidence type="ECO:0000256" key="5">
    <source>
        <dbReference type="ARBA" id="ARBA00023163"/>
    </source>
</evidence>
<evidence type="ECO:0000313" key="8">
    <source>
        <dbReference type="EMBL" id="KAK8867740.1"/>
    </source>
</evidence>
<dbReference type="InterPro" id="IPR001138">
    <property type="entry name" value="Zn2Cys6_DnaBD"/>
</dbReference>
<keyword evidence="4" id="KW-0238">DNA-binding</keyword>
<dbReference type="Proteomes" id="UP001390339">
    <property type="component" value="Unassembled WGS sequence"/>
</dbReference>
<organism evidence="8 9">
    <name type="scientific">Apiospora arundinis</name>
    <dbReference type="NCBI Taxonomy" id="335852"/>
    <lineage>
        <taxon>Eukaryota</taxon>
        <taxon>Fungi</taxon>
        <taxon>Dikarya</taxon>
        <taxon>Ascomycota</taxon>
        <taxon>Pezizomycotina</taxon>
        <taxon>Sordariomycetes</taxon>
        <taxon>Xylariomycetidae</taxon>
        <taxon>Amphisphaeriales</taxon>
        <taxon>Apiosporaceae</taxon>
        <taxon>Apiospora</taxon>
    </lineage>
</organism>
<comment type="caution">
    <text evidence="8">The sequence shown here is derived from an EMBL/GenBank/DDBJ whole genome shotgun (WGS) entry which is preliminary data.</text>
</comment>
<keyword evidence="1" id="KW-0479">Metal-binding</keyword>
<dbReference type="SMART" id="SM00066">
    <property type="entry name" value="GAL4"/>
    <property type="match status" value="1"/>
</dbReference>
<dbReference type="Gene3D" id="4.10.240.10">
    <property type="entry name" value="Zn(2)-C6 fungal-type DNA-binding domain"/>
    <property type="match status" value="1"/>
</dbReference>
<accession>A0ABR2ISC0</accession>
<dbReference type="PROSITE" id="PS50048">
    <property type="entry name" value="ZN2_CY6_FUNGAL_2"/>
    <property type="match status" value="1"/>
</dbReference>
<dbReference type="EMBL" id="JAPCWZ010000004">
    <property type="protein sequence ID" value="KAK8867740.1"/>
    <property type="molecule type" value="Genomic_DNA"/>
</dbReference>
<evidence type="ECO:0000256" key="4">
    <source>
        <dbReference type="ARBA" id="ARBA00023125"/>
    </source>
</evidence>
<reference evidence="8 9" key="1">
    <citation type="journal article" date="2024" name="IMA Fungus">
        <title>Apiospora arundinis, a panoply of carbohydrate-active enzymes and secondary metabolites.</title>
        <authorList>
            <person name="Sorensen T."/>
            <person name="Petersen C."/>
            <person name="Muurmann A.T."/>
            <person name="Christiansen J.V."/>
            <person name="Brundto M.L."/>
            <person name="Overgaard C.K."/>
            <person name="Boysen A.T."/>
            <person name="Wollenberg R.D."/>
            <person name="Larsen T.O."/>
            <person name="Sorensen J.L."/>
            <person name="Nielsen K.L."/>
            <person name="Sondergaard T.E."/>
        </authorList>
    </citation>
    <scope>NUCLEOTIDE SEQUENCE [LARGE SCALE GENOMIC DNA]</scope>
    <source>
        <strain evidence="8 9">AAU 773</strain>
    </source>
</reference>
<protein>
    <submittedName>
        <fullName evidence="8">C6 zinc finger domain protein</fullName>
    </submittedName>
</protein>